<dbReference type="RefSeq" id="WP_190472983.1">
    <property type="nucleotide sequence ID" value="NZ_JACJPW010000109.1"/>
</dbReference>
<feature type="transmembrane region" description="Helical" evidence="1">
    <location>
        <begin position="86"/>
        <end position="106"/>
    </location>
</feature>
<feature type="transmembrane region" description="Helical" evidence="1">
    <location>
        <begin position="316"/>
        <end position="334"/>
    </location>
</feature>
<feature type="transmembrane region" description="Helical" evidence="1">
    <location>
        <begin position="20"/>
        <end position="41"/>
    </location>
</feature>
<protein>
    <submittedName>
        <fullName evidence="2">Uncharacterized protein</fullName>
    </submittedName>
</protein>
<feature type="transmembrane region" description="Helical" evidence="1">
    <location>
        <begin position="118"/>
        <end position="141"/>
    </location>
</feature>
<organism evidence="2 3">
    <name type="scientific">Aerosakkonema funiforme FACHB-1375</name>
    <dbReference type="NCBI Taxonomy" id="2949571"/>
    <lineage>
        <taxon>Bacteria</taxon>
        <taxon>Bacillati</taxon>
        <taxon>Cyanobacteriota</taxon>
        <taxon>Cyanophyceae</taxon>
        <taxon>Oscillatoriophycideae</taxon>
        <taxon>Aerosakkonematales</taxon>
        <taxon>Aerosakkonemataceae</taxon>
        <taxon>Aerosakkonema</taxon>
    </lineage>
</organism>
<name>A0A926VJX1_9CYAN</name>
<keyword evidence="1" id="KW-1133">Transmembrane helix</keyword>
<feature type="transmembrane region" description="Helical" evidence="1">
    <location>
        <begin position="153"/>
        <end position="179"/>
    </location>
</feature>
<keyword evidence="3" id="KW-1185">Reference proteome</keyword>
<accession>A0A926VJX1</accession>
<gene>
    <name evidence="2" type="ORF">H6G03_29500</name>
</gene>
<dbReference type="EMBL" id="JACJPW010000109">
    <property type="protein sequence ID" value="MBD2185161.1"/>
    <property type="molecule type" value="Genomic_DNA"/>
</dbReference>
<dbReference type="Proteomes" id="UP000641646">
    <property type="component" value="Unassembled WGS sequence"/>
</dbReference>
<feature type="transmembrane region" description="Helical" evidence="1">
    <location>
        <begin position="237"/>
        <end position="256"/>
    </location>
</feature>
<keyword evidence="1" id="KW-0812">Transmembrane</keyword>
<feature type="transmembrane region" description="Helical" evidence="1">
    <location>
        <begin position="53"/>
        <end position="74"/>
    </location>
</feature>
<feature type="transmembrane region" description="Helical" evidence="1">
    <location>
        <begin position="199"/>
        <end position="217"/>
    </location>
</feature>
<feature type="transmembrane region" description="Helical" evidence="1">
    <location>
        <begin position="268"/>
        <end position="287"/>
    </location>
</feature>
<evidence type="ECO:0000256" key="1">
    <source>
        <dbReference type="SAM" id="Phobius"/>
    </source>
</evidence>
<reference evidence="2" key="1">
    <citation type="journal article" date="2015" name="ISME J.">
        <title>Draft Genome Sequence of Streptomyces incarnatus NRRL8089, which Produces the Nucleoside Antibiotic Sinefungin.</title>
        <authorList>
            <person name="Oshima K."/>
            <person name="Hattori M."/>
            <person name="Shimizu H."/>
            <person name="Fukuda K."/>
            <person name="Nemoto M."/>
            <person name="Inagaki K."/>
            <person name="Tamura T."/>
        </authorList>
    </citation>
    <scope>NUCLEOTIDE SEQUENCE</scope>
    <source>
        <strain evidence="2">FACHB-1375</strain>
    </source>
</reference>
<comment type="caution">
    <text evidence="2">The sequence shown here is derived from an EMBL/GenBank/DDBJ whole genome shotgun (WGS) entry which is preliminary data.</text>
</comment>
<keyword evidence="1" id="KW-0472">Membrane</keyword>
<sequence>MISLLYLTPILANCNFDKSPTIPIVLFELFIFAGVAAAFIILRKVTDKLPLRFLIMSAGVMMFELFTAPMWHNFRMGQWAYVYHDVSWILTIGWAELILGVVLLVDKLLPDWKEWKKFVIYLIILTLAVIVLETIVVNIGLRSYAPEVIEATSGIWVAGVPLEILYYVPVFMALVIAFYKYWSFVIDDIPLIPVKRRKWVRSFFLAFMGIFLFEVMIEPMVSNENFPKWSYIFHDISFIQTGMWILIVGFAAAVVGKFFINYPTPQRFAIAVIITTAIAWPIESWLMQNNYRVYNHSTVETWLGYKTPILNTPVELAFAIPIYMALIIVFIRYWETVIDNRL</sequence>
<reference evidence="2" key="2">
    <citation type="submission" date="2020-08" db="EMBL/GenBank/DDBJ databases">
        <authorList>
            <person name="Chen M."/>
            <person name="Teng W."/>
            <person name="Zhao L."/>
            <person name="Hu C."/>
            <person name="Zhou Y."/>
            <person name="Han B."/>
            <person name="Song L."/>
            <person name="Shu W."/>
        </authorList>
    </citation>
    <scope>NUCLEOTIDE SEQUENCE</scope>
    <source>
        <strain evidence="2">FACHB-1375</strain>
    </source>
</reference>
<evidence type="ECO:0000313" key="3">
    <source>
        <dbReference type="Proteomes" id="UP000641646"/>
    </source>
</evidence>
<proteinExistence type="predicted"/>
<dbReference type="AlphaFoldDB" id="A0A926VJX1"/>
<evidence type="ECO:0000313" key="2">
    <source>
        <dbReference type="EMBL" id="MBD2185161.1"/>
    </source>
</evidence>